<evidence type="ECO:0000313" key="4">
    <source>
        <dbReference type="EMBL" id="KTC71813.1"/>
    </source>
</evidence>
<protein>
    <recommendedName>
        <fullName evidence="3">Outer membrane protein beta-barrel domain-containing protein</fullName>
    </recommendedName>
</protein>
<dbReference type="STRING" id="28083.Lbir_1449"/>
<dbReference type="EMBL" id="LNXT01000018">
    <property type="protein sequence ID" value="KTC71813.1"/>
    <property type="molecule type" value="Genomic_DNA"/>
</dbReference>
<dbReference type="Pfam" id="PF13505">
    <property type="entry name" value="OMP_b-brl"/>
    <property type="match status" value="1"/>
</dbReference>
<evidence type="ECO:0000256" key="2">
    <source>
        <dbReference type="SAM" id="SignalP"/>
    </source>
</evidence>
<dbReference type="SUPFAM" id="SSF56925">
    <property type="entry name" value="OMPA-like"/>
    <property type="match status" value="1"/>
</dbReference>
<dbReference type="Proteomes" id="UP000054735">
    <property type="component" value="Unassembled WGS sequence"/>
</dbReference>
<dbReference type="EMBL" id="UGNW01000002">
    <property type="protein sequence ID" value="STX60831.1"/>
    <property type="molecule type" value="Genomic_DNA"/>
</dbReference>
<dbReference type="Gene3D" id="2.40.160.20">
    <property type="match status" value="1"/>
</dbReference>
<dbReference type="InterPro" id="IPR011250">
    <property type="entry name" value="OMP/PagP_B-barrel"/>
</dbReference>
<name>A0A378JZC9_9GAMM</name>
<evidence type="ECO:0000313" key="6">
    <source>
        <dbReference type="Proteomes" id="UP000054735"/>
    </source>
</evidence>
<evidence type="ECO:0000313" key="7">
    <source>
        <dbReference type="Proteomes" id="UP000255066"/>
    </source>
</evidence>
<dbReference type="AlphaFoldDB" id="A0A378JZC9"/>
<gene>
    <name evidence="4" type="ORF">Lbir_1449</name>
    <name evidence="5" type="ORF">NCTC12437_03121</name>
</gene>
<keyword evidence="1 2" id="KW-0732">Signal</keyword>
<sequence length="208" mass="22953">MKKGWVLLWLACFCTSLHARDCFDCAPFYWGISGSFGGTIYQNSYANDGKSALGRLAFEAQYAVNDNIHLGLESGLQNGVRMRLAIPKPLLDILAGEPIHATIKPSIDLLATLKLTPFESSFFGYAKGGIAFRQLQVDRNEVNDVSETTPELQVGIGYGFSDNSYLFVGYQHLFGHDINYQVDSLTERGHLDHIPGQDSLLIGVSILF</sequence>
<dbReference type="OrthoDB" id="5638045at2"/>
<feature type="chain" id="PRO_5016640602" description="Outer membrane protein beta-barrel domain-containing protein" evidence="2">
    <location>
        <begin position="20"/>
        <end position="208"/>
    </location>
</feature>
<accession>A0A378JZC9</accession>
<evidence type="ECO:0000313" key="5">
    <source>
        <dbReference type="EMBL" id="STX60831.1"/>
    </source>
</evidence>
<reference evidence="5 7" key="2">
    <citation type="submission" date="2018-06" db="EMBL/GenBank/DDBJ databases">
        <authorList>
            <consortium name="Pathogen Informatics"/>
            <person name="Doyle S."/>
        </authorList>
    </citation>
    <scope>NUCLEOTIDE SEQUENCE [LARGE SCALE GENOMIC DNA]</scope>
    <source>
        <strain evidence="5 7">NCTC12437</strain>
    </source>
</reference>
<dbReference type="InterPro" id="IPR027385">
    <property type="entry name" value="Beta-barrel_OMP"/>
</dbReference>
<proteinExistence type="predicted"/>
<reference evidence="4 6" key="1">
    <citation type="submission" date="2015-11" db="EMBL/GenBank/DDBJ databases">
        <title>Genomic analysis of 38 Legionella species identifies large and diverse effector repertoires.</title>
        <authorList>
            <person name="Burstein D."/>
            <person name="Amaro F."/>
            <person name="Zusman T."/>
            <person name="Lifshitz Z."/>
            <person name="Cohen O."/>
            <person name="Gilbert J.A."/>
            <person name="Pupko T."/>
            <person name="Shuman H.A."/>
            <person name="Segal G."/>
        </authorList>
    </citation>
    <scope>NUCLEOTIDE SEQUENCE [LARGE SCALE GENOMIC DNA]</scope>
    <source>
        <strain evidence="4 6">CDC#1407-AL-14</strain>
    </source>
</reference>
<dbReference type="RefSeq" id="WP_058523514.1">
    <property type="nucleotide sequence ID" value="NZ_CAAAHV010000033.1"/>
</dbReference>
<keyword evidence="6" id="KW-1185">Reference proteome</keyword>
<evidence type="ECO:0000256" key="1">
    <source>
        <dbReference type="ARBA" id="ARBA00022729"/>
    </source>
</evidence>
<organism evidence="5 7">
    <name type="scientific">Legionella birminghamensis</name>
    <dbReference type="NCBI Taxonomy" id="28083"/>
    <lineage>
        <taxon>Bacteria</taxon>
        <taxon>Pseudomonadati</taxon>
        <taxon>Pseudomonadota</taxon>
        <taxon>Gammaproteobacteria</taxon>
        <taxon>Legionellales</taxon>
        <taxon>Legionellaceae</taxon>
        <taxon>Legionella</taxon>
    </lineage>
</organism>
<evidence type="ECO:0000259" key="3">
    <source>
        <dbReference type="Pfam" id="PF13505"/>
    </source>
</evidence>
<feature type="signal peptide" evidence="2">
    <location>
        <begin position="1"/>
        <end position="19"/>
    </location>
</feature>
<feature type="domain" description="Outer membrane protein beta-barrel" evidence="3">
    <location>
        <begin position="10"/>
        <end position="180"/>
    </location>
</feature>
<dbReference type="Proteomes" id="UP000255066">
    <property type="component" value="Unassembled WGS sequence"/>
</dbReference>